<gene>
    <name evidence="2" type="ORF">KFE25_006630</name>
</gene>
<dbReference type="Gene3D" id="3.40.140.10">
    <property type="entry name" value="Cytidine Deaminase, domain 2"/>
    <property type="match status" value="1"/>
</dbReference>
<dbReference type="AlphaFoldDB" id="A0A8J5XMA8"/>
<accession>A0A8J5XMA8</accession>
<dbReference type="Proteomes" id="UP000751190">
    <property type="component" value="Unassembled WGS sequence"/>
</dbReference>
<dbReference type="GO" id="GO:0003824">
    <property type="term" value="F:catalytic activity"/>
    <property type="evidence" value="ECO:0007669"/>
    <property type="project" value="InterPro"/>
</dbReference>
<feature type="domain" description="CMP/dCMP-type deaminase" evidence="1">
    <location>
        <begin position="38"/>
        <end position="156"/>
    </location>
</feature>
<organism evidence="2 3">
    <name type="scientific">Diacronema lutheri</name>
    <name type="common">Unicellular marine alga</name>
    <name type="synonym">Monochrysis lutheri</name>
    <dbReference type="NCBI Taxonomy" id="2081491"/>
    <lineage>
        <taxon>Eukaryota</taxon>
        <taxon>Haptista</taxon>
        <taxon>Haptophyta</taxon>
        <taxon>Pavlovophyceae</taxon>
        <taxon>Pavlovales</taxon>
        <taxon>Pavlovaceae</taxon>
        <taxon>Diacronema</taxon>
    </lineage>
</organism>
<dbReference type="InterPro" id="IPR002125">
    <property type="entry name" value="CMP_dCMP_dom"/>
</dbReference>
<name>A0A8J5XMA8_DIALT</name>
<comment type="caution">
    <text evidence="2">The sequence shown here is derived from an EMBL/GenBank/DDBJ whole genome shotgun (WGS) entry which is preliminary data.</text>
</comment>
<keyword evidence="3" id="KW-1185">Reference proteome</keyword>
<dbReference type="EMBL" id="JAGTXO010000005">
    <property type="protein sequence ID" value="KAG8467578.1"/>
    <property type="molecule type" value="Genomic_DNA"/>
</dbReference>
<evidence type="ECO:0000313" key="3">
    <source>
        <dbReference type="Proteomes" id="UP000751190"/>
    </source>
</evidence>
<reference evidence="2" key="1">
    <citation type="submission" date="2021-05" db="EMBL/GenBank/DDBJ databases">
        <title>The genome of the haptophyte Pavlova lutheri (Diacronema luteri, Pavlovales) - a model for lipid biosynthesis in eukaryotic algae.</title>
        <authorList>
            <person name="Hulatt C.J."/>
            <person name="Posewitz M.C."/>
        </authorList>
    </citation>
    <scope>NUCLEOTIDE SEQUENCE</scope>
    <source>
        <strain evidence="2">NIVA-4/92</strain>
    </source>
</reference>
<dbReference type="Pfam" id="PF00383">
    <property type="entry name" value="dCMP_cyt_deam_1"/>
    <property type="match status" value="1"/>
</dbReference>
<dbReference type="SUPFAM" id="SSF53927">
    <property type="entry name" value="Cytidine deaminase-like"/>
    <property type="match status" value="1"/>
</dbReference>
<dbReference type="OrthoDB" id="6710946at2759"/>
<sequence length="220" mass="23482">MEPRGGVGGRLVVGLAAWCATALGVWWAHAARWRRATRTDAEWLRTLNDLRSLASRKNAVRGQCAAIVVKGGTIRSWGYARSLVRAKRPSAKANERTDLHAEADAVTAAALNGISLDGCTLYCTIMCCRSCFALVAAAGITRVVTPAASCESVRVSHGEHNLLVAECHAIDVCDTAVMPPYEPVTEVPLLPALRRRIPQSADGVEAWTRPAGMSASGARH</sequence>
<dbReference type="PROSITE" id="PS51747">
    <property type="entry name" value="CYT_DCMP_DEAMINASES_2"/>
    <property type="match status" value="1"/>
</dbReference>
<evidence type="ECO:0000313" key="2">
    <source>
        <dbReference type="EMBL" id="KAG8467578.1"/>
    </source>
</evidence>
<protein>
    <recommendedName>
        <fullName evidence="1">CMP/dCMP-type deaminase domain-containing protein</fullName>
    </recommendedName>
</protein>
<evidence type="ECO:0000259" key="1">
    <source>
        <dbReference type="PROSITE" id="PS51747"/>
    </source>
</evidence>
<proteinExistence type="predicted"/>
<dbReference type="InterPro" id="IPR016193">
    <property type="entry name" value="Cytidine_deaminase-like"/>
</dbReference>